<feature type="domain" description="Gnk2-homologous" evidence="5">
    <location>
        <begin position="28"/>
        <end position="137"/>
    </location>
</feature>
<keyword evidence="1 4" id="KW-0732">Signal</keyword>
<organism evidence="6 7">
    <name type="scientific">Spinacia oleracea</name>
    <name type="common">Spinach</name>
    <dbReference type="NCBI Taxonomy" id="3562"/>
    <lineage>
        <taxon>Eukaryota</taxon>
        <taxon>Viridiplantae</taxon>
        <taxon>Streptophyta</taxon>
        <taxon>Embryophyta</taxon>
        <taxon>Tracheophyta</taxon>
        <taxon>Spermatophyta</taxon>
        <taxon>Magnoliopsida</taxon>
        <taxon>eudicotyledons</taxon>
        <taxon>Gunneridae</taxon>
        <taxon>Pentapetalae</taxon>
        <taxon>Caryophyllales</taxon>
        <taxon>Chenopodiaceae</taxon>
        <taxon>Chenopodioideae</taxon>
        <taxon>Anserineae</taxon>
        <taxon>Spinacia</taxon>
    </lineage>
</organism>
<dbReference type="InterPro" id="IPR002902">
    <property type="entry name" value="GNK2"/>
</dbReference>
<reference evidence="7" key="2">
    <citation type="submission" date="2025-08" db="UniProtKB">
        <authorList>
            <consortium name="RefSeq"/>
        </authorList>
    </citation>
    <scope>IDENTIFICATION</scope>
    <source>
        <tissue evidence="7">Leaf</tissue>
    </source>
</reference>
<feature type="domain" description="Gnk2-homologous" evidence="5">
    <location>
        <begin position="146"/>
        <end position="255"/>
    </location>
</feature>
<keyword evidence="3" id="KW-0812">Transmembrane</keyword>
<feature type="transmembrane region" description="Helical" evidence="3">
    <location>
        <begin position="279"/>
        <end position="302"/>
    </location>
</feature>
<protein>
    <submittedName>
        <fullName evidence="7">Cysteine-rich receptor-like protein kinase 9</fullName>
    </submittedName>
</protein>
<dbReference type="RefSeq" id="XP_056687915.1">
    <property type="nucleotide sequence ID" value="XM_056831937.1"/>
</dbReference>
<dbReference type="PROSITE" id="PS51473">
    <property type="entry name" value="GNK2"/>
    <property type="match status" value="2"/>
</dbReference>
<keyword evidence="6" id="KW-1185">Reference proteome</keyword>
<dbReference type="Proteomes" id="UP000813463">
    <property type="component" value="Chromosome 6"/>
</dbReference>
<sequence>MKTNRVLFACILLSFLFFKSASAENKVNYLQSYCYETGHYIRGSEYQNSLELVLSNLTLKAKTNKFHNYNTTVIHDDQKNRTTKVYGLFLCNSAMSTEICQHCVMIASGEIQTRCPSNVQSIIWYLECMLWYANVDVFSKNNVDVFFNYPLNADRENYGEFNNQWIETFVNLFNKATTTTTTSGNNSTSLMSAFVDVAVTGDVTLGSYVECTPNLSPLDCRKCLQTGLGRLPKNGVASGVLLQPSCRLMYAFNSSRILKSPAQAPSNQSMVPTTNSKGIYIAAGLISAVAAVAVLMNVFLCLKIRRKSDKKPNGKFQQLHKHKQIQKWKISSNILVAITQNDLLLSLQGCLRVIAWKAYIFSLIPSKKPLITLPQKTNLGKVDLVMFIRYG</sequence>
<reference evidence="6" key="1">
    <citation type="journal article" date="2021" name="Nat. Commun.">
        <title>Genomic analyses provide insights into spinach domestication and the genetic basis of agronomic traits.</title>
        <authorList>
            <person name="Cai X."/>
            <person name="Sun X."/>
            <person name="Xu C."/>
            <person name="Sun H."/>
            <person name="Wang X."/>
            <person name="Ge C."/>
            <person name="Zhang Z."/>
            <person name="Wang Q."/>
            <person name="Fei Z."/>
            <person name="Jiao C."/>
            <person name="Wang Q."/>
        </authorList>
    </citation>
    <scope>NUCLEOTIDE SEQUENCE [LARGE SCALE GENOMIC DNA]</scope>
    <source>
        <strain evidence="6">cv. Varoflay</strain>
    </source>
</reference>
<evidence type="ECO:0000256" key="3">
    <source>
        <dbReference type="SAM" id="Phobius"/>
    </source>
</evidence>
<dbReference type="PANTHER" id="PTHR32099">
    <property type="entry name" value="CYSTEINE-RICH REPEAT SECRETORY PROTEIN"/>
    <property type="match status" value="1"/>
</dbReference>
<evidence type="ECO:0000256" key="1">
    <source>
        <dbReference type="ARBA" id="ARBA00022729"/>
    </source>
</evidence>
<gene>
    <name evidence="7" type="primary">LOC110777153</name>
</gene>
<evidence type="ECO:0000259" key="5">
    <source>
        <dbReference type="PROSITE" id="PS51473"/>
    </source>
</evidence>
<evidence type="ECO:0000313" key="7">
    <source>
        <dbReference type="RefSeq" id="XP_056687915.1"/>
    </source>
</evidence>
<dbReference type="PANTHER" id="PTHR32099:SF42">
    <property type="entry name" value="CYSTEINE-RICH RECEPTOR-LIKE PROTEIN KINASE 9-RELATED"/>
    <property type="match status" value="1"/>
</dbReference>
<dbReference type="Pfam" id="PF01657">
    <property type="entry name" value="Stress-antifung"/>
    <property type="match status" value="1"/>
</dbReference>
<accession>A0ABM3QX26</accession>
<dbReference type="Gene3D" id="3.30.430.20">
    <property type="entry name" value="Gnk2 domain, C-X8-C-X2-C motif"/>
    <property type="match status" value="2"/>
</dbReference>
<keyword evidence="3" id="KW-0472">Membrane</keyword>
<evidence type="ECO:0000256" key="2">
    <source>
        <dbReference type="ARBA" id="ARBA00022737"/>
    </source>
</evidence>
<dbReference type="InterPro" id="IPR038408">
    <property type="entry name" value="GNK2_sf"/>
</dbReference>
<feature type="signal peptide" evidence="4">
    <location>
        <begin position="1"/>
        <end position="23"/>
    </location>
</feature>
<dbReference type="CDD" id="cd23509">
    <property type="entry name" value="Gnk2-like"/>
    <property type="match status" value="1"/>
</dbReference>
<evidence type="ECO:0000256" key="4">
    <source>
        <dbReference type="SAM" id="SignalP"/>
    </source>
</evidence>
<keyword evidence="2" id="KW-0677">Repeat</keyword>
<name>A0ABM3QX26_SPIOL</name>
<evidence type="ECO:0000313" key="6">
    <source>
        <dbReference type="Proteomes" id="UP000813463"/>
    </source>
</evidence>
<proteinExistence type="predicted"/>
<dbReference type="GeneID" id="110777153"/>
<feature type="chain" id="PRO_5045666586" evidence="4">
    <location>
        <begin position="24"/>
        <end position="391"/>
    </location>
</feature>
<keyword evidence="3" id="KW-1133">Transmembrane helix</keyword>